<evidence type="ECO:0000256" key="2">
    <source>
        <dbReference type="ARBA" id="ARBA00022670"/>
    </source>
</evidence>
<dbReference type="GO" id="GO:0005634">
    <property type="term" value="C:nucleus"/>
    <property type="evidence" value="ECO:0007669"/>
    <property type="project" value="TreeGrafter"/>
</dbReference>
<keyword evidence="3" id="KW-0378">Hydrolase</keyword>
<dbReference type="STRING" id="4537.A0A0E0ML67"/>
<evidence type="ECO:0000313" key="7">
    <source>
        <dbReference type="Proteomes" id="UP000026962"/>
    </source>
</evidence>
<keyword evidence="4" id="KW-0788">Thiol protease</keyword>
<feature type="domain" description="Ubiquitin-like protease family profile" evidence="5">
    <location>
        <begin position="172"/>
        <end position="382"/>
    </location>
</feature>
<dbReference type="PANTHER" id="PTHR12606:SF141">
    <property type="entry name" value="GH15225P-RELATED"/>
    <property type="match status" value="1"/>
</dbReference>
<organism evidence="6">
    <name type="scientific">Oryza punctata</name>
    <name type="common">Red rice</name>
    <dbReference type="NCBI Taxonomy" id="4537"/>
    <lineage>
        <taxon>Eukaryota</taxon>
        <taxon>Viridiplantae</taxon>
        <taxon>Streptophyta</taxon>
        <taxon>Embryophyta</taxon>
        <taxon>Tracheophyta</taxon>
        <taxon>Spermatophyta</taxon>
        <taxon>Magnoliopsida</taxon>
        <taxon>Liliopsida</taxon>
        <taxon>Poales</taxon>
        <taxon>Poaceae</taxon>
        <taxon>BOP clade</taxon>
        <taxon>Oryzoideae</taxon>
        <taxon>Oryzeae</taxon>
        <taxon>Oryzinae</taxon>
        <taxon>Oryza</taxon>
    </lineage>
</organism>
<protein>
    <recommendedName>
        <fullName evidence="5">Ubiquitin-like protease family profile domain-containing protein</fullName>
    </recommendedName>
</protein>
<dbReference type="SUPFAM" id="SSF54001">
    <property type="entry name" value="Cysteine proteinases"/>
    <property type="match status" value="1"/>
</dbReference>
<dbReference type="Proteomes" id="UP000026962">
    <property type="component" value="Chromosome 12"/>
</dbReference>
<accession>A0A0E0ML67</accession>
<dbReference type="Gene3D" id="3.40.395.10">
    <property type="entry name" value="Adenoviral Proteinase, Chain A"/>
    <property type="match status" value="1"/>
</dbReference>
<evidence type="ECO:0000256" key="4">
    <source>
        <dbReference type="ARBA" id="ARBA00022807"/>
    </source>
</evidence>
<evidence type="ECO:0000313" key="6">
    <source>
        <dbReference type="EnsemblPlants" id="OPUNC12G07320.1"/>
    </source>
</evidence>
<dbReference type="EnsemblPlants" id="OPUNC12G07320.1">
    <property type="protein sequence ID" value="OPUNC12G07320.1"/>
    <property type="gene ID" value="OPUNC12G07320"/>
</dbReference>
<dbReference type="Pfam" id="PF02902">
    <property type="entry name" value="Peptidase_C48"/>
    <property type="match status" value="1"/>
</dbReference>
<evidence type="ECO:0000259" key="5">
    <source>
        <dbReference type="PROSITE" id="PS50600"/>
    </source>
</evidence>
<dbReference type="GO" id="GO:0016929">
    <property type="term" value="F:deSUMOylase activity"/>
    <property type="evidence" value="ECO:0007669"/>
    <property type="project" value="TreeGrafter"/>
</dbReference>
<keyword evidence="2" id="KW-0645">Protease</keyword>
<dbReference type="PROSITE" id="PS50600">
    <property type="entry name" value="ULP_PROTEASE"/>
    <property type="match status" value="1"/>
</dbReference>
<dbReference type="InterPro" id="IPR003653">
    <property type="entry name" value="Peptidase_C48_C"/>
</dbReference>
<dbReference type="GO" id="GO:0016926">
    <property type="term" value="P:protein desumoylation"/>
    <property type="evidence" value="ECO:0007669"/>
    <property type="project" value="TreeGrafter"/>
</dbReference>
<dbReference type="PANTHER" id="PTHR12606">
    <property type="entry name" value="SENTRIN/SUMO-SPECIFIC PROTEASE"/>
    <property type="match status" value="1"/>
</dbReference>
<reference evidence="6" key="1">
    <citation type="submission" date="2015-04" db="UniProtKB">
        <authorList>
            <consortium name="EnsemblPlants"/>
        </authorList>
    </citation>
    <scope>IDENTIFICATION</scope>
</reference>
<proteinExistence type="inferred from homology"/>
<reference evidence="6" key="2">
    <citation type="submission" date="2018-05" db="EMBL/GenBank/DDBJ databases">
        <title>OpunRS2 (Oryza punctata Reference Sequence Version 2).</title>
        <authorList>
            <person name="Zhang J."/>
            <person name="Kudrna D."/>
            <person name="Lee S."/>
            <person name="Talag J."/>
            <person name="Welchert J."/>
            <person name="Wing R.A."/>
        </authorList>
    </citation>
    <scope>NUCLEOTIDE SEQUENCE [LARGE SCALE GENOMIC DNA]</scope>
</reference>
<keyword evidence="7" id="KW-1185">Reference proteome</keyword>
<evidence type="ECO:0000256" key="3">
    <source>
        <dbReference type="ARBA" id="ARBA00022801"/>
    </source>
</evidence>
<dbReference type="AlphaFoldDB" id="A0A0E0ML67"/>
<dbReference type="Gramene" id="OPUNC12G07320.1">
    <property type="protein sequence ID" value="OPUNC12G07320.1"/>
    <property type="gene ID" value="OPUNC12G07320"/>
</dbReference>
<evidence type="ECO:0000256" key="1">
    <source>
        <dbReference type="ARBA" id="ARBA00005234"/>
    </source>
</evidence>
<dbReference type="HOGENOM" id="CLU_636771_0_0_1"/>
<comment type="similarity">
    <text evidence="1">Belongs to the peptidase C48 family.</text>
</comment>
<sequence length="431" mass="50362">MPPVKYFRDKLFEQDDMSDEQILFCFMIVSLNCFLSPNLCLVPSNKYLSVFEHIEVIDKLDWSKLVNYLDYLNFGLRKLPADIPRINVWKGNDSISSWFYVAFRGYVAFRAPKHVDQNKLKSTFATFNDIKQIFWENDKPKFQIWDSEDDIEALDNEITPICHVNKSSIDNINISQADSQFLSPNDDKENINNDQQLINKICTIKDSRDCVIIGERKFSEKCTDLTNQANIMKVAVDIGNVHCKFTSFVGSFQPGADLSNFVVSDELLKHPSRTDYKNVKKCFDVASYARAVHTCDMKHWFLFIVDLKDENFVFIDSLFDEDEEYQVNPSSRLISNFRTVWNKFVTDHPINFDKFKTIYPPHPRQTNRVDCGIFMLKCMELWAPRVLLTNIFSQKDIPNIRIQYVNQLFFHPNNYVLNTPTKTLVTELSED</sequence>
<dbReference type="InterPro" id="IPR038765">
    <property type="entry name" value="Papain-like_cys_pep_sf"/>
</dbReference>
<name>A0A0E0ML67_ORYPU</name>
<dbReference type="GO" id="GO:0006508">
    <property type="term" value="P:proteolysis"/>
    <property type="evidence" value="ECO:0007669"/>
    <property type="project" value="UniProtKB-KW"/>
</dbReference>